<proteinExistence type="predicted"/>
<dbReference type="AlphaFoldDB" id="A0A4U9WEK0"/>
<reference evidence="1" key="1">
    <citation type="submission" date="2019-05" db="EMBL/GenBank/DDBJ databases">
        <authorList>
            <consortium name="Pathogen Informatics"/>
        </authorList>
    </citation>
    <scope>NUCLEOTIDE SEQUENCE [LARGE SCALE GENOMIC DNA]</scope>
    <source>
        <strain evidence="1">NCTC12965</strain>
    </source>
</reference>
<name>A0A4U9WEK0_SERFO</name>
<organism evidence="1">
    <name type="scientific">Serratia fonticola</name>
    <dbReference type="NCBI Taxonomy" id="47917"/>
    <lineage>
        <taxon>Bacteria</taxon>
        <taxon>Pseudomonadati</taxon>
        <taxon>Pseudomonadota</taxon>
        <taxon>Gammaproteobacteria</taxon>
        <taxon>Enterobacterales</taxon>
        <taxon>Yersiniaceae</taxon>
        <taxon>Serratia</taxon>
    </lineage>
</organism>
<accession>A0A4U9WEK0</accession>
<keyword evidence="1" id="KW-0808">Transferase</keyword>
<evidence type="ECO:0000313" key="1">
    <source>
        <dbReference type="EMBL" id="VTR57573.1"/>
    </source>
</evidence>
<sequence length="68" mass="7775">MVWRILMCAVTISAKRIFAGWLAQARKQGDVSLVMQLSRGEHVPTDLPPPDSVVEMHRMALVWYKQQP</sequence>
<gene>
    <name evidence="1" type="ORF">NCTC12965_07420</name>
</gene>
<protein>
    <submittedName>
        <fullName evidence="1">4-amino-4-deoxy-L-arabinose transferase</fullName>
    </submittedName>
</protein>
<dbReference type="GO" id="GO:0016740">
    <property type="term" value="F:transferase activity"/>
    <property type="evidence" value="ECO:0007669"/>
    <property type="project" value="UniProtKB-KW"/>
</dbReference>
<dbReference type="EMBL" id="CABEEZ010000145">
    <property type="protein sequence ID" value="VTR57573.1"/>
    <property type="molecule type" value="Genomic_DNA"/>
</dbReference>